<reference evidence="2" key="1">
    <citation type="journal article" date="2019" name="Int. J. Syst. Evol. Microbiol.">
        <title>The Global Catalogue of Microorganisms (GCM) 10K type strain sequencing project: providing services to taxonomists for standard genome sequencing and annotation.</title>
        <authorList>
            <consortium name="The Broad Institute Genomics Platform"/>
            <consortium name="The Broad Institute Genome Sequencing Center for Infectious Disease"/>
            <person name="Wu L."/>
            <person name="Ma J."/>
        </authorList>
    </citation>
    <scope>NUCLEOTIDE SEQUENCE [LARGE SCALE GENOMIC DNA]</scope>
    <source>
        <strain evidence="2">JCM 32226</strain>
    </source>
</reference>
<keyword evidence="2" id="KW-1185">Reference proteome</keyword>
<organism evidence="1 2">
    <name type="scientific">Pseudaeromonas paramecii</name>
    <dbReference type="NCBI Taxonomy" id="2138166"/>
    <lineage>
        <taxon>Bacteria</taxon>
        <taxon>Pseudomonadati</taxon>
        <taxon>Pseudomonadota</taxon>
        <taxon>Gammaproteobacteria</taxon>
        <taxon>Aeromonadales</taxon>
        <taxon>Aeromonadaceae</taxon>
        <taxon>Pseudaeromonas</taxon>
    </lineage>
</organism>
<dbReference type="EMBL" id="BAABFC010000001">
    <property type="protein sequence ID" value="GAA4493378.1"/>
    <property type="molecule type" value="Genomic_DNA"/>
</dbReference>
<comment type="caution">
    <text evidence="1">The sequence shown here is derived from an EMBL/GenBank/DDBJ whole genome shotgun (WGS) entry which is preliminary data.</text>
</comment>
<proteinExistence type="predicted"/>
<name>A0ABP8PVT2_9GAMM</name>
<evidence type="ECO:0000313" key="2">
    <source>
        <dbReference type="Proteomes" id="UP001501321"/>
    </source>
</evidence>
<sequence length="153" mass="16975">MMDANIKRQLLQELGQVPAIELAHKYCISYGNLRCIASRAKRSVGPIPKAHKVWSVTEERMLEQLAGVVPLEQIARELARTPTSVKRKANAIGLTLTRFGEHATGAKHSNADVDLWRQLHCDHGLSASVIAEKFDVSRHTVADAVAFRTRRNG</sequence>
<dbReference type="Proteomes" id="UP001501321">
    <property type="component" value="Unassembled WGS sequence"/>
</dbReference>
<evidence type="ECO:0008006" key="3">
    <source>
        <dbReference type="Google" id="ProtNLM"/>
    </source>
</evidence>
<protein>
    <recommendedName>
        <fullName evidence="3">Helix-turn-helix domain-containing protein</fullName>
    </recommendedName>
</protein>
<accession>A0ABP8PVT2</accession>
<evidence type="ECO:0000313" key="1">
    <source>
        <dbReference type="EMBL" id="GAA4493378.1"/>
    </source>
</evidence>
<gene>
    <name evidence="1" type="ORF">GCM10023095_03520</name>
</gene>